<reference evidence="1" key="1">
    <citation type="submission" date="2015-07" db="EMBL/GenBank/DDBJ databases">
        <title>MeaNS - Measles Nucleotide Surveillance Program.</title>
        <authorList>
            <person name="Tran T."/>
            <person name="Druce J."/>
        </authorList>
    </citation>
    <scope>NUCLEOTIDE SEQUENCE</scope>
    <source>
        <strain evidence="1">UCB-OBI-ISO-001</strain>
        <tissue evidence="1">Gonad</tissue>
    </source>
</reference>
<sequence>MMSYKKILTKGNGIQPKGNKQTNKKVFEIFSFQTPEENLQAGWLKHILLT</sequence>
<evidence type="ECO:0000313" key="1">
    <source>
        <dbReference type="EMBL" id="KOF88277.1"/>
    </source>
</evidence>
<protein>
    <submittedName>
        <fullName evidence="1">Uncharacterized protein</fullName>
    </submittedName>
</protein>
<gene>
    <name evidence="1" type="ORF">OCBIM_22015132mg</name>
</gene>
<dbReference type="EMBL" id="KQ418196">
    <property type="protein sequence ID" value="KOF88277.1"/>
    <property type="molecule type" value="Genomic_DNA"/>
</dbReference>
<proteinExistence type="predicted"/>
<name>A0A0L8HGB8_OCTBM</name>
<dbReference type="AlphaFoldDB" id="A0A0L8HGB8"/>
<organism evidence="1">
    <name type="scientific">Octopus bimaculoides</name>
    <name type="common">California two-spotted octopus</name>
    <dbReference type="NCBI Taxonomy" id="37653"/>
    <lineage>
        <taxon>Eukaryota</taxon>
        <taxon>Metazoa</taxon>
        <taxon>Spiralia</taxon>
        <taxon>Lophotrochozoa</taxon>
        <taxon>Mollusca</taxon>
        <taxon>Cephalopoda</taxon>
        <taxon>Coleoidea</taxon>
        <taxon>Octopodiformes</taxon>
        <taxon>Octopoda</taxon>
        <taxon>Incirrata</taxon>
        <taxon>Octopodidae</taxon>
        <taxon>Octopus</taxon>
    </lineage>
</organism>
<accession>A0A0L8HGB8</accession>